<dbReference type="AlphaFoldDB" id="A0A0C4EGY0"/>
<dbReference type="EMBL" id="ADBL01003102">
    <property type="status" value="NOT_ANNOTATED_CDS"/>
    <property type="molecule type" value="Genomic_DNA"/>
</dbReference>
<dbReference type="eggNOG" id="ENOG502R8YB">
    <property type="taxonomic scope" value="Eukaryota"/>
</dbReference>
<proteinExistence type="predicted"/>
<dbReference type="EMBL" id="GL877166">
    <property type="protein sequence ID" value="KLU93226.1"/>
    <property type="molecule type" value="Genomic_DNA"/>
</dbReference>
<dbReference type="Proteomes" id="UP000011715">
    <property type="component" value="Unassembled WGS sequence"/>
</dbReference>
<reference evidence="4" key="2">
    <citation type="submission" date="2010-05" db="EMBL/GenBank/DDBJ databases">
        <title>The genome sequence of Magnaporthe poae strain ATCC 64411.</title>
        <authorList>
            <person name="Ma L.-J."/>
            <person name="Dead R."/>
            <person name="Young S."/>
            <person name="Zeng Q."/>
            <person name="Koehrsen M."/>
            <person name="Alvarado L."/>
            <person name="Berlin A."/>
            <person name="Chapman S.B."/>
            <person name="Chen Z."/>
            <person name="Freedman E."/>
            <person name="Gellesch M."/>
            <person name="Goldberg J."/>
            <person name="Griggs A."/>
            <person name="Gujja S."/>
            <person name="Heilman E.R."/>
            <person name="Heiman D."/>
            <person name="Hepburn T."/>
            <person name="Howarth C."/>
            <person name="Jen D."/>
            <person name="Larson L."/>
            <person name="Mehta T."/>
            <person name="Neiman D."/>
            <person name="Pearson M."/>
            <person name="Roberts A."/>
            <person name="Saif S."/>
            <person name="Shea T."/>
            <person name="Shenoy N."/>
            <person name="Sisk P."/>
            <person name="Stolte C."/>
            <person name="Sykes S."/>
            <person name="Walk T."/>
            <person name="White J."/>
            <person name="Yandava C."/>
            <person name="Haas B."/>
            <person name="Nusbaum C."/>
            <person name="Birren B."/>
        </authorList>
    </citation>
    <scope>NUCLEOTIDE SEQUENCE [LARGE SCALE GENOMIC DNA]</scope>
    <source>
        <strain evidence="4">ATCC 64411 / 73-15</strain>
    </source>
</reference>
<evidence type="ECO:0000313" key="3">
    <source>
        <dbReference type="EnsemblFungi" id="MAPG_12163T0"/>
    </source>
</evidence>
<gene>
    <name evidence="2" type="ORF">MAPG_12163</name>
</gene>
<name>A0A0C4EGY0_MAGP6</name>
<reference evidence="2" key="1">
    <citation type="submission" date="2010-05" db="EMBL/GenBank/DDBJ databases">
        <title>The Genome Sequence of Magnaporthe poae strain ATCC 64411.</title>
        <authorList>
            <consortium name="The Broad Institute Genome Sequencing Platform"/>
            <consortium name="Broad Institute Genome Sequencing Center for Infectious Disease"/>
            <person name="Ma L.-J."/>
            <person name="Dead R."/>
            <person name="Young S."/>
            <person name="Zeng Q."/>
            <person name="Koehrsen M."/>
            <person name="Alvarado L."/>
            <person name="Berlin A."/>
            <person name="Chapman S.B."/>
            <person name="Chen Z."/>
            <person name="Freedman E."/>
            <person name="Gellesch M."/>
            <person name="Goldberg J."/>
            <person name="Griggs A."/>
            <person name="Gujja S."/>
            <person name="Heilman E.R."/>
            <person name="Heiman D."/>
            <person name="Hepburn T."/>
            <person name="Howarth C."/>
            <person name="Jen D."/>
            <person name="Larson L."/>
            <person name="Mehta T."/>
            <person name="Neiman D."/>
            <person name="Pearson M."/>
            <person name="Roberts A."/>
            <person name="Saif S."/>
            <person name="Shea T."/>
            <person name="Shenoy N."/>
            <person name="Sisk P."/>
            <person name="Stolte C."/>
            <person name="Sykes S."/>
            <person name="Walk T."/>
            <person name="White J."/>
            <person name="Yandava C."/>
            <person name="Haas B."/>
            <person name="Nusbaum C."/>
            <person name="Birren B."/>
        </authorList>
    </citation>
    <scope>NUCLEOTIDE SEQUENCE</scope>
    <source>
        <strain evidence="2">ATCC 64411</strain>
    </source>
</reference>
<dbReference type="EnsemblFungi" id="MAPG_12163T0">
    <property type="protein sequence ID" value="MAPG_12163T0"/>
    <property type="gene ID" value="MAPG_12163"/>
</dbReference>
<feature type="region of interest" description="Disordered" evidence="1">
    <location>
        <begin position="62"/>
        <end position="93"/>
    </location>
</feature>
<dbReference type="OrthoDB" id="4738875at2759"/>
<protein>
    <submittedName>
        <fullName evidence="2 3">Uncharacterized protein</fullName>
    </submittedName>
</protein>
<reference evidence="2" key="3">
    <citation type="submission" date="2011-03" db="EMBL/GenBank/DDBJ databases">
        <title>Annotation of Magnaporthe poae ATCC 64411.</title>
        <authorList>
            <person name="Ma L.-J."/>
            <person name="Dead R."/>
            <person name="Young S.K."/>
            <person name="Zeng Q."/>
            <person name="Gargeya S."/>
            <person name="Fitzgerald M."/>
            <person name="Haas B."/>
            <person name="Abouelleil A."/>
            <person name="Alvarado L."/>
            <person name="Arachchi H.M."/>
            <person name="Berlin A."/>
            <person name="Brown A."/>
            <person name="Chapman S.B."/>
            <person name="Chen Z."/>
            <person name="Dunbar C."/>
            <person name="Freedman E."/>
            <person name="Gearin G."/>
            <person name="Gellesch M."/>
            <person name="Goldberg J."/>
            <person name="Griggs A."/>
            <person name="Gujja S."/>
            <person name="Heiman D."/>
            <person name="Howarth C."/>
            <person name="Larson L."/>
            <person name="Lui A."/>
            <person name="MacDonald P.J.P."/>
            <person name="Mehta T."/>
            <person name="Montmayeur A."/>
            <person name="Murphy C."/>
            <person name="Neiman D."/>
            <person name="Pearson M."/>
            <person name="Priest M."/>
            <person name="Roberts A."/>
            <person name="Saif S."/>
            <person name="Shea T."/>
            <person name="Shenoy N."/>
            <person name="Sisk P."/>
            <person name="Stolte C."/>
            <person name="Sykes S."/>
            <person name="Yandava C."/>
            <person name="Wortman J."/>
            <person name="Nusbaum C."/>
            <person name="Birren B."/>
        </authorList>
    </citation>
    <scope>NUCLEOTIDE SEQUENCE</scope>
    <source>
        <strain evidence="2">ATCC 64411</strain>
    </source>
</reference>
<keyword evidence="4" id="KW-1185">Reference proteome</keyword>
<reference evidence="3" key="4">
    <citation type="journal article" date="2015" name="G3 (Bethesda)">
        <title>Genome sequences of three phytopathogenic species of the Magnaporthaceae family of fungi.</title>
        <authorList>
            <person name="Okagaki L.H."/>
            <person name="Nunes C.C."/>
            <person name="Sailsbery J."/>
            <person name="Clay B."/>
            <person name="Brown D."/>
            <person name="John T."/>
            <person name="Oh Y."/>
            <person name="Young N."/>
            <person name="Fitzgerald M."/>
            <person name="Haas B.J."/>
            <person name="Zeng Q."/>
            <person name="Young S."/>
            <person name="Adiconis X."/>
            <person name="Fan L."/>
            <person name="Levin J.Z."/>
            <person name="Mitchell T.K."/>
            <person name="Okubara P.A."/>
            <person name="Farman M.L."/>
            <person name="Kohn L.M."/>
            <person name="Birren B."/>
            <person name="Ma L.-J."/>
            <person name="Dean R.A."/>
        </authorList>
    </citation>
    <scope>NUCLEOTIDE SEQUENCE</scope>
    <source>
        <strain evidence="3">ATCC 64411 / 73-15</strain>
    </source>
</reference>
<sequence>MGYIFFSGLRFADCGLVTVRVPGEREELDLKVMVQPAPPGRRSFSQQLLGLFGGGSAADAAAGGRNSPALGGRRASAFEERKRGLDRRKLSAA</sequence>
<evidence type="ECO:0000313" key="2">
    <source>
        <dbReference type="EMBL" id="KLU93226.1"/>
    </source>
</evidence>
<organism evidence="3 4">
    <name type="scientific">Magnaporthiopsis poae (strain ATCC 64411 / 73-15)</name>
    <name type="common">Kentucky bluegrass fungus</name>
    <name type="synonym">Magnaporthe poae</name>
    <dbReference type="NCBI Taxonomy" id="644358"/>
    <lineage>
        <taxon>Eukaryota</taxon>
        <taxon>Fungi</taxon>
        <taxon>Dikarya</taxon>
        <taxon>Ascomycota</taxon>
        <taxon>Pezizomycotina</taxon>
        <taxon>Sordariomycetes</taxon>
        <taxon>Sordariomycetidae</taxon>
        <taxon>Magnaporthales</taxon>
        <taxon>Magnaporthaceae</taxon>
        <taxon>Magnaporthiopsis</taxon>
    </lineage>
</organism>
<evidence type="ECO:0000256" key="1">
    <source>
        <dbReference type="SAM" id="MobiDB-lite"/>
    </source>
</evidence>
<reference evidence="3" key="5">
    <citation type="submission" date="2015-06" db="UniProtKB">
        <authorList>
            <consortium name="EnsemblFungi"/>
        </authorList>
    </citation>
    <scope>IDENTIFICATION</scope>
    <source>
        <strain evidence="3">ATCC 64411</strain>
    </source>
</reference>
<feature type="compositionally biased region" description="Basic and acidic residues" evidence="1">
    <location>
        <begin position="76"/>
        <end position="93"/>
    </location>
</feature>
<evidence type="ECO:0000313" key="4">
    <source>
        <dbReference type="Proteomes" id="UP000011715"/>
    </source>
</evidence>
<dbReference type="STRING" id="644358.A0A0C4EGY0"/>
<dbReference type="VEuPathDB" id="FungiDB:MAPG_12163"/>
<accession>A0A0C4EGY0</accession>